<evidence type="ECO:0000313" key="3">
    <source>
        <dbReference type="Proteomes" id="UP000639274"/>
    </source>
</evidence>
<dbReference type="RefSeq" id="WP_200612290.1">
    <property type="nucleotide sequence ID" value="NZ_CP071518.1"/>
</dbReference>
<evidence type="ECO:0008006" key="4">
    <source>
        <dbReference type="Google" id="ProtNLM"/>
    </source>
</evidence>
<feature type="signal peptide" evidence="1">
    <location>
        <begin position="1"/>
        <end position="20"/>
    </location>
</feature>
<sequence length="125" mass="13378">MKLSVALAVALACISSSGNAKETAVPAQFVGHWAGSVESCGSDADDLTLRITARHISFWESEGPIRAAVSRGARELALIVELTDEGETWLATMTFELSADGQRLVDSGRQIVRYRCPASGAIRRD</sequence>
<name>A0A974XX31_9GAMM</name>
<protein>
    <recommendedName>
        <fullName evidence="4">Lysozyme inhibitor</fullName>
    </recommendedName>
</protein>
<keyword evidence="1" id="KW-0732">Signal</keyword>
<dbReference type="EMBL" id="CP071518">
    <property type="protein sequence ID" value="QSX77417.1"/>
    <property type="molecule type" value="Genomic_DNA"/>
</dbReference>
<proteinExistence type="predicted"/>
<gene>
    <name evidence="2" type="ORF">I8J32_011680</name>
</gene>
<dbReference type="KEGG" id="lsf:I8J32_011680"/>
<keyword evidence="3" id="KW-1185">Reference proteome</keyword>
<dbReference type="Proteomes" id="UP000639274">
    <property type="component" value="Chromosome"/>
</dbReference>
<accession>A0A974XX31</accession>
<organism evidence="2 3">
    <name type="scientific">Agrilutibacter solisilvae</name>
    <dbReference type="NCBI Taxonomy" id="2763317"/>
    <lineage>
        <taxon>Bacteria</taxon>
        <taxon>Pseudomonadati</taxon>
        <taxon>Pseudomonadota</taxon>
        <taxon>Gammaproteobacteria</taxon>
        <taxon>Lysobacterales</taxon>
        <taxon>Lysobacteraceae</taxon>
        <taxon>Agrilutibacter</taxon>
    </lineage>
</organism>
<evidence type="ECO:0000313" key="2">
    <source>
        <dbReference type="EMBL" id="QSX77417.1"/>
    </source>
</evidence>
<dbReference type="AlphaFoldDB" id="A0A974XX31"/>
<evidence type="ECO:0000256" key="1">
    <source>
        <dbReference type="SAM" id="SignalP"/>
    </source>
</evidence>
<reference evidence="2 3" key="1">
    <citation type="submission" date="2021-03" db="EMBL/GenBank/DDBJ databases">
        <title>Lysobacter sp. nov. isolated from soil of gangwondo yeongwol, south Korea.</title>
        <authorList>
            <person name="Kim K.R."/>
            <person name="Kim K.H."/>
            <person name="Jeon C.O."/>
        </authorList>
    </citation>
    <scope>NUCLEOTIDE SEQUENCE [LARGE SCALE GENOMIC DNA]</scope>
    <source>
        <strain evidence="2 3">R19</strain>
    </source>
</reference>
<feature type="chain" id="PRO_5037284720" description="Lysozyme inhibitor" evidence="1">
    <location>
        <begin position="21"/>
        <end position="125"/>
    </location>
</feature>